<dbReference type="EMBL" id="GBRH01188217">
    <property type="protein sequence ID" value="JAE09679.1"/>
    <property type="molecule type" value="Transcribed_RNA"/>
</dbReference>
<sequence length="19" mass="2334">MPIQFLDPHTNWNKNCYLV</sequence>
<dbReference type="AlphaFoldDB" id="A0A0A9FEP1"/>
<organism evidence="1">
    <name type="scientific">Arundo donax</name>
    <name type="common">Giant reed</name>
    <name type="synonym">Donax arundinaceus</name>
    <dbReference type="NCBI Taxonomy" id="35708"/>
    <lineage>
        <taxon>Eukaryota</taxon>
        <taxon>Viridiplantae</taxon>
        <taxon>Streptophyta</taxon>
        <taxon>Embryophyta</taxon>
        <taxon>Tracheophyta</taxon>
        <taxon>Spermatophyta</taxon>
        <taxon>Magnoliopsida</taxon>
        <taxon>Liliopsida</taxon>
        <taxon>Poales</taxon>
        <taxon>Poaceae</taxon>
        <taxon>PACMAD clade</taxon>
        <taxon>Arundinoideae</taxon>
        <taxon>Arundineae</taxon>
        <taxon>Arundo</taxon>
    </lineage>
</organism>
<protein>
    <submittedName>
        <fullName evidence="1">Uncharacterized protein</fullName>
    </submittedName>
</protein>
<reference evidence="1" key="2">
    <citation type="journal article" date="2015" name="Data Brief">
        <title>Shoot transcriptome of the giant reed, Arundo donax.</title>
        <authorList>
            <person name="Barrero R.A."/>
            <person name="Guerrero F.D."/>
            <person name="Moolhuijzen P."/>
            <person name="Goolsby J.A."/>
            <person name="Tidwell J."/>
            <person name="Bellgard S.E."/>
            <person name="Bellgard M.I."/>
        </authorList>
    </citation>
    <scope>NUCLEOTIDE SEQUENCE</scope>
    <source>
        <tissue evidence="1">Shoot tissue taken approximately 20 cm above the soil surface</tissue>
    </source>
</reference>
<name>A0A0A9FEP1_ARUDO</name>
<evidence type="ECO:0000313" key="1">
    <source>
        <dbReference type="EMBL" id="JAE09679.1"/>
    </source>
</evidence>
<accession>A0A0A9FEP1</accession>
<reference evidence="1" key="1">
    <citation type="submission" date="2014-09" db="EMBL/GenBank/DDBJ databases">
        <authorList>
            <person name="Magalhaes I.L.F."/>
            <person name="Oliveira U."/>
            <person name="Santos F.R."/>
            <person name="Vidigal T.H.D.A."/>
            <person name="Brescovit A.D."/>
            <person name="Santos A.J."/>
        </authorList>
    </citation>
    <scope>NUCLEOTIDE SEQUENCE</scope>
    <source>
        <tissue evidence="1">Shoot tissue taken approximately 20 cm above the soil surface</tissue>
    </source>
</reference>
<proteinExistence type="predicted"/>